<evidence type="ECO:0000313" key="3">
    <source>
        <dbReference type="EMBL" id="QCP13779.1"/>
    </source>
</evidence>
<proteinExistence type="predicted"/>
<dbReference type="NCBIfam" id="TIGR02595">
    <property type="entry name" value="PEP_CTERM"/>
    <property type="match status" value="1"/>
</dbReference>
<feature type="domain" description="Ice-binding protein C-terminal" evidence="2">
    <location>
        <begin position="238"/>
        <end position="262"/>
    </location>
</feature>
<keyword evidence="1" id="KW-0732">Signal</keyword>
<accession>A0ABX5UPR6</accession>
<feature type="signal peptide" evidence="1">
    <location>
        <begin position="1"/>
        <end position="33"/>
    </location>
</feature>
<dbReference type="Pfam" id="PF07589">
    <property type="entry name" value="PEP-CTERM"/>
    <property type="match status" value="1"/>
</dbReference>
<gene>
    <name evidence="3" type="ORF">FCL38_27610</name>
</gene>
<dbReference type="InterPro" id="IPR013424">
    <property type="entry name" value="Ice-binding_C"/>
</dbReference>
<keyword evidence="4" id="KW-1185">Reference proteome</keyword>
<organism evidence="3 4">
    <name type="scientific">Pseudoduganella umbonata</name>
    <dbReference type="NCBI Taxonomy" id="864828"/>
    <lineage>
        <taxon>Bacteria</taxon>
        <taxon>Pseudomonadati</taxon>
        <taxon>Pseudomonadota</taxon>
        <taxon>Betaproteobacteria</taxon>
        <taxon>Burkholderiales</taxon>
        <taxon>Oxalobacteraceae</taxon>
        <taxon>Telluria group</taxon>
        <taxon>Pseudoduganella</taxon>
    </lineage>
</organism>
<dbReference type="Proteomes" id="UP000298763">
    <property type="component" value="Chromosome"/>
</dbReference>
<protein>
    <submittedName>
        <fullName evidence="3">PEP-CTERM sorting domain-containing protein</fullName>
    </submittedName>
</protein>
<evidence type="ECO:0000313" key="4">
    <source>
        <dbReference type="Proteomes" id="UP000298763"/>
    </source>
</evidence>
<evidence type="ECO:0000259" key="2">
    <source>
        <dbReference type="Pfam" id="PF07589"/>
    </source>
</evidence>
<evidence type="ECO:0000256" key="1">
    <source>
        <dbReference type="SAM" id="SignalP"/>
    </source>
</evidence>
<feature type="chain" id="PRO_5046837344" evidence="1">
    <location>
        <begin position="34"/>
        <end position="272"/>
    </location>
</feature>
<dbReference type="EMBL" id="CP040017">
    <property type="protein sequence ID" value="QCP13779.1"/>
    <property type="molecule type" value="Genomic_DNA"/>
</dbReference>
<reference evidence="3 4" key="1">
    <citation type="submission" date="2019-05" db="EMBL/GenBank/DDBJ databases">
        <title>Draft Genome Sequences of Six Type Strains of the Genus Massilia.</title>
        <authorList>
            <person name="Miess H."/>
            <person name="Frediansyhah A."/>
            <person name="Gross H."/>
        </authorList>
    </citation>
    <scope>NUCLEOTIDE SEQUENCE [LARGE SCALE GENOMIC DNA]</scope>
    <source>
        <strain evidence="3 4">DSMZ 26121</strain>
    </source>
</reference>
<name>A0ABX5UPR6_9BURK</name>
<sequence>MEKSMKSLLKPLQRGCALSAFAMVLTVAPHAHAAVGQGAATISDLRYTLTDLDPNDGISPSLQPYYVLGKIWGQLNFSALDVYEESQYLPPSIPGRSISGSWENGNDAISSSVGGGGRVEDVVLSVSHRSEAIATEAHASIDFTFYLTPATRITFYSDYALSSSGYEPVSQPRSITTFEGRLYESGSGEVQRFYRSAGDESLELNGTASLTWDNVSSEGRDGRLYLHAFGHSIGSAVPVPEPSSYAMLATGLGLMGLLARQRTRRARQSGSD</sequence>